<organism evidence="1 2">
    <name type="scientific">Gordonia hirsuta DSM 44140 = NBRC 16056</name>
    <dbReference type="NCBI Taxonomy" id="1121927"/>
    <lineage>
        <taxon>Bacteria</taxon>
        <taxon>Bacillati</taxon>
        <taxon>Actinomycetota</taxon>
        <taxon>Actinomycetes</taxon>
        <taxon>Mycobacteriales</taxon>
        <taxon>Gordoniaceae</taxon>
        <taxon>Gordonia</taxon>
    </lineage>
</organism>
<comment type="caution">
    <text evidence="1">The sequence shown here is derived from an EMBL/GenBank/DDBJ whole genome shotgun (WGS) entry which is preliminary data.</text>
</comment>
<gene>
    <name evidence="1" type="ORF">GOHSU_23_00410</name>
</gene>
<dbReference type="STRING" id="1121927.GOHSU_23_00410"/>
<name>L7L969_9ACTN</name>
<dbReference type="AlphaFoldDB" id="L7L969"/>
<sequence>MRPQNWSAPGLSVRSRVLVGLLASTWRPLSAQVPVGPAGVEAARLLFERVLAHASPPLPQNVYVPVEDRDAAGRVVRG</sequence>
<keyword evidence="2" id="KW-1185">Reference proteome</keyword>
<reference evidence="1 2" key="1">
    <citation type="submission" date="2012-12" db="EMBL/GenBank/DDBJ databases">
        <title>Whole genome shotgun sequence of Gordonia hirsuta NBRC 16056.</title>
        <authorList>
            <person name="Isaki-Nakamura S."/>
            <person name="Hosoyama A."/>
            <person name="Tsuchikane K."/>
            <person name="Katsumata H."/>
            <person name="Baba S."/>
            <person name="Yamazaki S."/>
            <person name="Fujita N."/>
        </authorList>
    </citation>
    <scope>NUCLEOTIDE SEQUENCE [LARGE SCALE GENOMIC DNA]</scope>
    <source>
        <strain evidence="1 2">NBRC 16056</strain>
    </source>
</reference>
<protein>
    <submittedName>
        <fullName evidence="1">Uncharacterized protein</fullName>
    </submittedName>
</protein>
<proteinExistence type="predicted"/>
<evidence type="ECO:0000313" key="1">
    <source>
        <dbReference type="EMBL" id="GAC57695.1"/>
    </source>
</evidence>
<dbReference type="Proteomes" id="UP000053405">
    <property type="component" value="Unassembled WGS sequence"/>
</dbReference>
<accession>L7L969</accession>
<dbReference type="RefSeq" id="WP_005940350.1">
    <property type="nucleotide sequence ID" value="NZ_ATVK01000012.1"/>
</dbReference>
<dbReference type="EMBL" id="BANT01000023">
    <property type="protein sequence ID" value="GAC57695.1"/>
    <property type="molecule type" value="Genomic_DNA"/>
</dbReference>
<evidence type="ECO:0000313" key="2">
    <source>
        <dbReference type="Proteomes" id="UP000053405"/>
    </source>
</evidence>